<comment type="caution">
    <text evidence="1">The sequence shown here is derived from an EMBL/GenBank/DDBJ whole genome shotgun (WGS) entry which is preliminary data.</text>
</comment>
<name>A0ABT7YAJ3_9BACT</name>
<dbReference type="RefSeq" id="WP_289998783.1">
    <property type="nucleotide sequence ID" value="NZ_JAUEPH010000002.1"/>
</dbReference>
<dbReference type="Proteomes" id="UP001171916">
    <property type="component" value="Unassembled WGS sequence"/>
</dbReference>
<evidence type="ECO:0000313" key="2">
    <source>
        <dbReference type="Proteomes" id="UP001171916"/>
    </source>
</evidence>
<organism evidence="1 2">
    <name type="scientific">Algoriphagus sediminis</name>
    <dbReference type="NCBI Taxonomy" id="3057113"/>
    <lineage>
        <taxon>Bacteria</taxon>
        <taxon>Pseudomonadati</taxon>
        <taxon>Bacteroidota</taxon>
        <taxon>Cytophagia</taxon>
        <taxon>Cytophagales</taxon>
        <taxon>Cyclobacteriaceae</taxon>
        <taxon>Algoriphagus</taxon>
    </lineage>
</organism>
<evidence type="ECO:0008006" key="3">
    <source>
        <dbReference type="Google" id="ProtNLM"/>
    </source>
</evidence>
<dbReference type="EMBL" id="JAUEPH010000002">
    <property type="protein sequence ID" value="MDN3203219.1"/>
    <property type="molecule type" value="Genomic_DNA"/>
</dbReference>
<proteinExistence type="predicted"/>
<protein>
    <recommendedName>
        <fullName evidence="3">HNH endonuclease</fullName>
    </recommendedName>
</protein>
<accession>A0ABT7YAJ3</accession>
<keyword evidence="2" id="KW-1185">Reference proteome</keyword>
<sequence>MRFKGQEFENWSEYFRWLFSTDGRFNPPKTTTKNQANIETYTFQDDTIQTEIVVTFLKKNGKLIHYEIINPLTIGYTAYQKKSSQYFEQGHFADPPEYGDPGLDFDLRNLKGIDKELNAGLDGQEVQYIGEGKIIKSTVKLSKFASEYTYRFDDKGFFKRLGEKLRGIDEETELVKKTIDLRDIFNGINRENHKL</sequence>
<evidence type="ECO:0000313" key="1">
    <source>
        <dbReference type="EMBL" id="MDN3203219.1"/>
    </source>
</evidence>
<reference evidence="1" key="1">
    <citation type="submission" date="2023-06" db="EMBL/GenBank/DDBJ databases">
        <title>Robiginitalea aurantiacus sp. nov. and Algoriphagus sediminis sp. nov., isolated from coastal sediment.</title>
        <authorList>
            <person name="Zhou Z.Y."/>
            <person name="An J."/>
            <person name="Jia Y.W."/>
            <person name="Du Z.J."/>
        </authorList>
    </citation>
    <scope>NUCLEOTIDE SEQUENCE</scope>
    <source>
        <strain evidence="1">C2-7</strain>
    </source>
</reference>
<gene>
    <name evidence="1" type="ORF">QVH07_03630</name>
</gene>